<evidence type="ECO:0000313" key="1">
    <source>
        <dbReference type="EMBL" id="KAJ7410309.1"/>
    </source>
</evidence>
<comment type="caution">
    <text evidence="1">The sequence shown here is derived from an EMBL/GenBank/DDBJ whole genome shotgun (WGS) entry which is preliminary data.</text>
</comment>
<sequence>MIPYYNSQALHSLDKCQTGEVIGAFQLLNTRVINFYNIATYKGAPEREMIRFMLIVPGLPDNTLNPLILMPPILCLCKTYFLYKKPKVTYEMTVFVNYKEVEGLVALEKRRAGKDLSATFSCLKVNHKT</sequence>
<keyword evidence="2" id="KW-1185">Reference proteome</keyword>
<name>A0ABQ9D1X9_9PASS</name>
<dbReference type="EMBL" id="WHWB01034413">
    <property type="protein sequence ID" value="KAJ7410309.1"/>
    <property type="molecule type" value="Genomic_DNA"/>
</dbReference>
<evidence type="ECO:0000313" key="2">
    <source>
        <dbReference type="Proteomes" id="UP001145742"/>
    </source>
</evidence>
<proteinExistence type="predicted"/>
<organism evidence="1 2">
    <name type="scientific">Willisornis vidua</name>
    <name type="common">Xingu scale-backed antbird</name>
    <dbReference type="NCBI Taxonomy" id="1566151"/>
    <lineage>
        <taxon>Eukaryota</taxon>
        <taxon>Metazoa</taxon>
        <taxon>Chordata</taxon>
        <taxon>Craniata</taxon>
        <taxon>Vertebrata</taxon>
        <taxon>Euteleostomi</taxon>
        <taxon>Archelosauria</taxon>
        <taxon>Archosauria</taxon>
        <taxon>Dinosauria</taxon>
        <taxon>Saurischia</taxon>
        <taxon>Theropoda</taxon>
        <taxon>Coelurosauria</taxon>
        <taxon>Aves</taxon>
        <taxon>Neognathae</taxon>
        <taxon>Neoaves</taxon>
        <taxon>Telluraves</taxon>
        <taxon>Australaves</taxon>
        <taxon>Passeriformes</taxon>
        <taxon>Thamnophilidae</taxon>
        <taxon>Willisornis</taxon>
    </lineage>
</organism>
<accession>A0ABQ9D1X9</accession>
<gene>
    <name evidence="1" type="ORF">WISP_109355</name>
</gene>
<reference evidence="1" key="1">
    <citation type="submission" date="2019-10" db="EMBL/GenBank/DDBJ databases">
        <authorList>
            <person name="Soares A.E.R."/>
            <person name="Aleixo A."/>
            <person name="Schneider P."/>
            <person name="Miyaki C.Y."/>
            <person name="Schneider M.P."/>
            <person name="Mello C."/>
            <person name="Vasconcelos A.T.R."/>
        </authorList>
    </citation>
    <scope>NUCLEOTIDE SEQUENCE</scope>
    <source>
        <tissue evidence="1">Muscle</tissue>
    </source>
</reference>
<protein>
    <submittedName>
        <fullName evidence="1">Uncharacterized protein</fullName>
    </submittedName>
</protein>
<dbReference type="Proteomes" id="UP001145742">
    <property type="component" value="Unassembled WGS sequence"/>
</dbReference>